<dbReference type="EMBL" id="JACJII010000001">
    <property type="protein sequence ID" value="MBA9003903.1"/>
    <property type="molecule type" value="Genomic_DNA"/>
</dbReference>
<dbReference type="GO" id="GO:0000160">
    <property type="term" value="P:phosphorelay signal transduction system"/>
    <property type="evidence" value="ECO:0007669"/>
    <property type="project" value="TreeGrafter"/>
</dbReference>
<evidence type="ECO:0000313" key="9">
    <source>
        <dbReference type="Proteomes" id="UP000539313"/>
    </source>
</evidence>
<dbReference type="EC" id="2.7.13.3" evidence="2"/>
<feature type="domain" description="Histidine kinase/HSP90-like ATPase" evidence="7">
    <location>
        <begin position="171"/>
        <end position="287"/>
    </location>
</feature>
<keyword evidence="3" id="KW-0597">Phosphoprotein</keyword>
<feature type="compositionally biased region" description="Low complexity" evidence="6">
    <location>
        <begin position="346"/>
        <end position="370"/>
    </location>
</feature>
<name>A0A7W3MXT7_9ACTN</name>
<dbReference type="InterPro" id="IPR050428">
    <property type="entry name" value="TCS_sensor_his_kinase"/>
</dbReference>
<evidence type="ECO:0000313" key="8">
    <source>
        <dbReference type="EMBL" id="MBA9003903.1"/>
    </source>
</evidence>
<keyword evidence="4" id="KW-0808">Transferase</keyword>
<dbReference type="PANTHER" id="PTHR45436:SF5">
    <property type="entry name" value="SENSOR HISTIDINE KINASE TRCS"/>
    <property type="match status" value="1"/>
</dbReference>
<evidence type="ECO:0000256" key="4">
    <source>
        <dbReference type="ARBA" id="ARBA00022679"/>
    </source>
</evidence>
<comment type="caution">
    <text evidence="8">The sequence shown here is derived from an EMBL/GenBank/DDBJ whole genome shotgun (WGS) entry which is preliminary data.</text>
</comment>
<feature type="region of interest" description="Disordered" evidence="6">
    <location>
        <begin position="293"/>
        <end position="370"/>
    </location>
</feature>
<evidence type="ECO:0000256" key="6">
    <source>
        <dbReference type="SAM" id="MobiDB-lite"/>
    </source>
</evidence>
<proteinExistence type="predicted"/>
<dbReference type="Gene3D" id="3.30.565.10">
    <property type="entry name" value="Histidine kinase-like ATPase, C-terminal domain"/>
    <property type="match status" value="1"/>
</dbReference>
<evidence type="ECO:0000256" key="1">
    <source>
        <dbReference type="ARBA" id="ARBA00000085"/>
    </source>
</evidence>
<dbReference type="InterPro" id="IPR036890">
    <property type="entry name" value="HATPase_C_sf"/>
</dbReference>
<dbReference type="GO" id="GO:0005886">
    <property type="term" value="C:plasma membrane"/>
    <property type="evidence" value="ECO:0007669"/>
    <property type="project" value="TreeGrafter"/>
</dbReference>
<organism evidence="8 9">
    <name type="scientific">Thermomonospora cellulosilytica</name>
    <dbReference type="NCBI Taxonomy" id="1411118"/>
    <lineage>
        <taxon>Bacteria</taxon>
        <taxon>Bacillati</taxon>
        <taxon>Actinomycetota</taxon>
        <taxon>Actinomycetes</taxon>
        <taxon>Streptosporangiales</taxon>
        <taxon>Thermomonosporaceae</taxon>
        <taxon>Thermomonospora</taxon>
    </lineage>
</organism>
<evidence type="ECO:0000256" key="3">
    <source>
        <dbReference type="ARBA" id="ARBA00022553"/>
    </source>
</evidence>
<dbReference type="PANTHER" id="PTHR45436">
    <property type="entry name" value="SENSOR HISTIDINE KINASE YKOH"/>
    <property type="match status" value="1"/>
</dbReference>
<dbReference type="GO" id="GO:0004673">
    <property type="term" value="F:protein histidine kinase activity"/>
    <property type="evidence" value="ECO:0007669"/>
    <property type="project" value="UniProtKB-EC"/>
</dbReference>
<keyword evidence="5" id="KW-0418">Kinase</keyword>
<dbReference type="RefSeq" id="WP_182705538.1">
    <property type="nucleotide sequence ID" value="NZ_JACJII010000001.1"/>
</dbReference>
<evidence type="ECO:0000256" key="2">
    <source>
        <dbReference type="ARBA" id="ARBA00012438"/>
    </source>
</evidence>
<dbReference type="SMART" id="SM00387">
    <property type="entry name" value="HATPase_c"/>
    <property type="match status" value="1"/>
</dbReference>
<evidence type="ECO:0000256" key="5">
    <source>
        <dbReference type="ARBA" id="ARBA00022777"/>
    </source>
</evidence>
<dbReference type="AlphaFoldDB" id="A0A7W3MXT7"/>
<keyword evidence="9" id="KW-1185">Reference proteome</keyword>
<feature type="compositionally biased region" description="Low complexity" evidence="6">
    <location>
        <begin position="302"/>
        <end position="313"/>
    </location>
</feature>
<accession>A0A7W3MXT7</accession>
<dbReference type="InterPro" id="IPR003594">
    <property type="entry name" value="HATPase_dom"/>
</dbReference>
<dbReference type="SUPFAM" id="SSF55874">
    <property type="entry name" value="ATPase domain of HSP90 chaperone/DNA topoisomerase II/histidine kinase"/>
    <property type="match status" value="1"/>
</dbReference>
<reference evidence="8 9" key="1">
    <citation type="submission" date="2020-08" db="EMBL/GenBank/DDBJ databases">
        <title>Sequencing the genomes of 1000 actinobacteria strains.</title>
        <authorList>
            <person name="Klenk H.-P."/>
        </authorList>
    </citation>
    <scope>NUCLEOTIDE SEQUENCE [LARGE SCALE GENOMIC DNA]</scope>
    <source>
        <strain evidence="8 9">DSM 45823</strain>
    </source>
</reference>
<dbReference type="Proteomes" id="UP000539313">
    <property type="component" value="Unassembled WGS sequence"/>
</dbReference>
<dbReference type="Pfam" id="PF02518">
    <property type="entry name" value="HATPase_c"/>
    <property type="match status" value="1"/>
</dbReference>
<comment type="catalytic activity">
    <reaction evidence="1">
        <text>ATP + protein L-histidine = ADP + protein N-phospho-L-histidine.</text>
        <dbReference type="EC" id="2.7.13.3"/>
    </reaction>
</comment>
<protein>
    <recommendedName>
        <fullName evidence="2">histidine kinase</fullName>
        <ecNumber evidence="2">2.7.13.3</ecNumber>
    </recommendedName>
</protein>
<gene>
    <name evidence="8" type="ORF">HNR21_002785</name>
</gene>
<sequence>MWGAQAGAGGQVAPAGQAGAVVQRGTAGRFEAVARSEAAVEPVAGRRPGLAAVLAGEEDAGPDAAAVWPVVAEQFALRMMLLAEELRPALDRLENDEDDPERLERLYRVDHAVTRMRRAARELRVLAGREGEELDGHTSSLVDVIRVATSAIERYTQVVIGTVAELAVVAYAADDVAALLAALLDNATRYSRGAVTVSGHLLQDGAVMLRIEDTGIGIDAGRLAEINRRLAGPVPQIDDQAGIHTGFPVVHRLARRHDIAVRLACRAATAGGGSGGTTAMVTVPAGLLCEIPAEPAAPPAPEGGSAEPAEQGPSGHLTMVRQVEPAAPVTPGGLPRRERASLRGNGAAAGSGPAAPAAGDTTAEEAAAARRSFAADLDAFAAGHAEARRETGGHHEAP</sequence>
<evidence type="ECO:0000259" key="7">
    <source>
        <dbReference type="SMART" id="SM00387"/>
    </source>
</evidence>